<dbReference type="AlphaFoldDB" id="A0A4Z1KXG0"/>
<evidence type="ECO:0000313" key="3">
    <source>
        <dbReference type="Proteomes" id="UP000297280"/>
    </source>
</evidence>
<gene>
    <name evidence="2" type="ORF">BPOR_0120g00160</name>
</gene>
<sequence length="118" mass="13032">MIRSENQQSSLESKKLSKLYKQMLFKATKTATQKHERSPLFDTSSRLQSDVLSPLATTVRCPLAGLSLPSLPSSDPFLATLETKKRSTNQPIPSLPPTLYPDLNDNSQTLVLTDEPSS</sequence>
<feature type="compositionally biased region" description="Polar residues" evidence="1">
    <location>
        <begin position="104"/>
        <end position="118"/>
    </location>
</feature>
<accession>A0A4Z1KXG0</accession>
<proteinExistence type="predicted"/>
<evidence type="ECO:0000256" key="1">
    <source>
        <dbReference type="SAM" id="MobiDB-lite"/>
    </source>
</evidence>
<organism evidence="2 3">
    <name type="scientific">Botrytis porri</name>
    <dbReference type="NCBI Taxonomy" id="87229"/>
    <lineage>
        <taxon>Eukaryota</taxon>
        <taxon>Fungi</taxon>
        <taxon>Dikarya</taxon>
        <taxon>Ascomycota</taxon>
        <taxon>Pezizomycotina</taxon>
        <taxon>Leotiomycetes</taxon>
        <taxon>Helotiales</taxon>
        <taxon>Sclerotiniaceae</taxon>
        <taxon>Botrytis</taxon>
    </lineage>
</organism>
<keyword evidence="3" id="KW-1185">Reference proteome</keyword>
<evidence type="ECO:0000313" key="2">
    <source>
        <dbReference type="EMBL" id="TGO89208.1"/>
    </source>
</evidence>
<dbReference type="Proteomes" id="UP000297280">
    <property type="component" value="Unassembled WGS sequence"/>
</dbReference>
<name>A0A4Z1KXG0_9HELO</name>
<feature type="region of interest" description="Disordered" evidence="1">
    <location>
        <begin position="73"/>
        <end position="118"/>
    </location>
</feature>
<comment type="caution">
    <text evidence="2">The sequence shown here is derived from an EMBL/GenBank/DDBJ whole genome shotgun (WGS) entry which is preliminary data.</text>
</comment>
<protein>
    <submittedName>
        <fullName evidence="2">Uncharacterized protein</fullName>
    </submittedName>
</protein>
<reference evidence="2 3" key="1">
    <citation type="submission" date="2017-12" db="EMBL/GenBank/DDBJ databases">
        <title>Comparative genomics of Botrytis spp.</title>
        <authorList>
            <person name="Valero-Jimenez C.A."/>
            <person name="Tapia P."/>
            <person name="Veloso J."/>
            <person name="Silva-Moreno E."/>
            <person name="Staats M."/>
            <person name="Valdes J.H."/>
            <person name="Van Kan J.A.L."/>
        </authorList>
    </citation>
    <scope>NUCLEOTIDE SEQUENCE [LARGE SCALE GENOMIC DNA]</scope>
    <source>
        <strain evidence="2 3">MUCL3349</strain>
    </source>
</reference>
<dbReference type="EMBL" id="PQXO01000120">
    <property type="protein sequence ID" value="TGO89208.1"/>
    <property type="molecule type" value="Genomic_DNA"/>
</dbReference>